<dbReference type="Proteomes" id="UP000694846">
    <property type="component" value="Unplaced"/>
</dbReference>
<evidence type="ECO:0000256" key="2">
    <source>
        <dbReference type="SAM" id="MobiDB-lite"/>
    </source>
</evidence>
<feature type="coiled-coil region" evidence="1">
    <location>
        <begin position="474"/>
        <end position="558"/>
    </location>
</feature>
<protein>
    <submittedName>
        <fullName evidence="5">Intracellular protein transport protein USO1-like</fullName>
    </submittedName>
</protein>
<feature type="coiled-coil region" evidence="1">
    <location>
        <begin position="947"/>
        <end position="981"/>
    </location>
</feature>
<gene>
    <name evidence="5" type="primary">LOC112693107</name>
    <name evidence="3" type="ORF">g.100339</name>
</gene>
<keyword evidence="4" id="KW-1185">Reference proteome</keyword>
<feature type="region of interest" description="Disordered" evidence="2">
    <location>
        <begin position="169"/>
        <end position="190"/>
    </location>
</feature>
<dbReference type="OrthoDB" id="25391at2759"/>
<evidence type="ECO:0000256" key="1">
    <source>
        <dbReference type="SAM" id="Coils"/>
    </source>
</evidence>
<evidence type="ECO:0000313" key="3">
    <source>
        <dbReference type="EMBL" id="MBY85803.1"/>
    </source>
</evidence>
<feature type="compositionally biased region" description="Basic residues" evidence="2">
    <location>
        <begin position="180"/>
        <end position="190"/>
    </location>
</feature>
<name>A0A2S2R7A5_9HEMI</name>
<feature type="coiled-coil region" evidence="1">
    <location>
        <begin position="642"/>
        <end position="711"/>
    </location>
</feature>
<organism evidence="3">
    <name type="scientific">Sipha flava</name>
    <name type="common">yellow sugarcane aphid</name>
    <dbReference type="NCBI Taxonomy" id="143950"/>
    <lineage>
        <taxon>Eukaryota</taxon>
        <taxon>Metazoa</taxon>
        <taxon>Ecdysozoa</taxon>
        <taxon>Arthropoda</taxon>
        <taxon>Hexapoda</taxon>
        <taxon>Insecta</taxon>
        <taxon>Pterygota</taxon>
        <taxon>Neoptera</taxon>
        <taxon>Paraneoptera</taxon>
        <taxon>Hemiptera</taxon>
        <taxon>Sternorrhyncha</taxon>
        <taxon>Aphidomorpha</taxon>
        <taxon>Aphidoidea</taxon>
        <taxon>Aphididae</taxon>
        <taxon>Sipha</taxon>
    </lineage>
</organism>
<keyword evidence="1" id="KW-0175">Coiled coil</keyword>
<reference evidence="5" key="2">
    <citation type="submission" date="2025-04" db="UniProtKB">
        <authorList>
            <consortium name="RefSeq"/>
        </authorList>
    </citation>
    <scope>IDENTIFICATION</scope>
    <source>
        <tissue evidence="5">Whole body</tissue>
    </source>
</reference>
<dbReference type="RefSeq" id="XP_025423811.1">
    <property type="nucleotide sequence ID" value="XM_025568026.1"/>
</dbReference>
<sequence>MTRRPPGRTVIFDAFSRRFSQPSVPNDRLITLFFERTSRRAVLTLFFYCDNSSRTTEVKISESYIILLCVWSRFVAPPFKTTPFDPCRNGTVPSSRMNGFGHDNPGQSIFQGSDLANIQVNNDSQDDNEDHLDILRLDQELKLELDEVFNESGANMSVISSSHCSDASEDELESNLSHSRSTHKLKRKKAPVLSNPAFEHLQHYVNTNFQPDFHTDGSYPSPIPQYNSQLKNDKLVTSNDVIENVSKQYIYEGISNETNYETLQVLYEVKTKEVKRLEKELFELKTQSEANIDNFRKQLLMSESEGQRRVMEYQRQCENLKKHNEHLEKENLKLKEKAETAEASNFKLTKELEKIRINMINLEEQLTNLSRNNGSKQYDTNVDFIMNDLKKKHNQEVNNLQDQYKSILEQIKSKDHHCALLTNELRKLQQEHHNTIVENNNIISNLTKELSMAQKKRLSNSNNSDEILILNNQLMECSKQNHDLNSTLKKLTAENEKLRANLSSSNVSNDKNIVNDVSKLEEDYQKSIELLQKQRDDVKQLTEILSKKDRSIAEMEKKEVTYQHCMRKIQQELEKYSHDKSNGDSSNHDCETLRNALEMQLEDTMCKLIRTEEDMSSSANQTMEKDKLISNSSIEEYMHYHKSSLENVTKQKNKEIELLKDRIEHYIKEIDELKQLYVSVCSEKEHCLLEKEKLEKRFDELSTQFETLDKQYGSVVKEKEELAITLIGIKKESISNQDPLQKELLEKEIMDLKNELMLHKRQKEMIAQLKIELNQSKERVLSLEKRLQLECDSKVAICVDELENLKKQYDVKVEELKQAKNTISKLTNTDSQTSTKVIDEEKILKAKLSDYENSVSNLERKHKLAINEITFKYKKELHELEMLYNKKISEEKVICAKMIEELKSKHEIEMEKLNSVAKQNAAHYASQELIQIDADYQQKFEKANEIITLKNNTIKELEMKLENVQMQVSMKNNQLQQLKEMHASSIDVDILKKQIEEERSKFAQIMTNWAQEMRQMKDKLSIKVSELEKLQAKYTKVKHAALGYKHANQKQQIVYNEQLVNCIRFLDQLNTKTDQLLTSRENEIQLALKEFENDCKQRRLAFNNVNKLSSFNSN</sequence>
<feature type="coiled-coil region" evidence="1">
    <location>
        <begin position="260"/>
        <end position="438"/>
    </location>
</feature>
<dbReference type="AlphaFoldDB" id="A0A2S2R7A5"/>
<dbReference type="EMBL" id="GGMS01016600">
    <property type="protein sequence ID" value="MBY85803.1"/>
    <property type="molecule type" value="Transcribed_RNA"/>
</dbReference>
<dbReference type="GeneID" id="112693107"/>
<proteinExistence type="predicted"/>
<feature type="coiled-coil region" evidence="1">
    <location>
        <begin position="742"/>
        <end position="868"/>
    </location>
</feature>
<evidence type="ECO:0000313" key="5">
    <source>
        <dbReference type="RefSeq" id="XP_025423811.1"/>
    </source>
</evidence>
<evidence type="ECO:0000313" key="4">
    <source>
        <dbReference type="Proteomes" id="UP000694846"/>
    </source>
</evidence>
<reference evidence="3" key="1">
    <citation type="submission" date="2018-04" db="EMBL/GenBank/DDBJ databases">
        <title>Transcriptome assembly of Sipha flava.</title>
        <authorList>
            <person name="Scully E.D."/>
            <person name="Geib S.M."/>
            <person name="Palmer N.A."/>
            <person name="Koch K."/>
            <person name="Bradshaw J."/>
            <person name="Heng-Moss T."/>
            <person name="Sarath G."/>
        </authorList>
    </citation>
    <scope>NUCLEOTIDE SEQUENCE</scope>
</reference>
<accession>A0A2S2R7A5</accession>